<reference evidence="1 2" key="1">
    <citation type="submission" date="2014-04" db="EMBL/GenBank/DDBJ databases">
        <authorList>
            <consortium name="DOE Joint Genome Institute"/>
            <person name="Kuo A."/>
            <person name="Zuccaro A."/>
            <person name="Kohler A."/>
            <person name="Nagy L.G."/>
            <person name="Floudas D."/>
            <person name="Copeland A."/>
            <person name="Barry K.W."/>
            <person name="Cichocki N."/>
            <person name="Veneault-Fourrey C."/>
            <person name="LaButti K."/>
            <person name="Lindquist E.A."/>
            <person name="Lipzen A."/>
            <person name="Lundell T."/>
            <person name="Morin E."/>
            <person name="Murat C."/>
            <person name="Sun H."/>
            <person name="Tunlid A."/>
            <person name="Henrissat B."/>
            <person name="Grigoriev I.V."/>
            <person name="Hibbett D.S."/>
            <person name="Martin F."/>
            <person name="Nordberg H.P."/>
            <person name="Cantor M.N."/>
            <person name="Hua S.X."/>
        </authorList>
    </citation>
    <scope>NUCLEOTIDE SEQUENCE [LARGE SCALE GENOMIC DNA]</scope>
    <source>
        <strain evidence="1 2">MAFF 305830</strain>
    </source>
</reference>
<dbReference type="HOGENOM" id="CLU_144329_0_0_1"/>
<dbReference type="EMBL" id="KN824295">
    <property type="protein sequence ID" value="KIM28021.1"/>
    <property type="molecule type" value="Genomic_DNA"/>
</dbReference>
<dbReference type="AlphaFoldDB" id="A0A0C3B990"/>
<evidence type="ECO:0000313" key="1">
    <source>
        <dbReference type="EMBL" id="KIM28021.1"/>
    </source>
</evidence>
<organism evidence="1 2">
    <name type="scientific">Serendipita vermifera MAFF 305830</name>
    <dbReference type="NCBI Taxonomy" id="933852"/>
    <lineage>
        <taxon>Eukaryota</taxon>
        <taxon>Fungi</taxon>
        <taxon>Dikarya</taxon>
        <taxon>Basidiomycota</taxon>
        <taxon>Agaricomycotina</taxon>
        <taxon>Agaricomycetes</taxon>
        <taxon>Sebacinales</taxon>
        <taxon>Serendipitaceae</taxon>
        <taxon>Serendipita</taxon>
    </lineage>
</organism>
<accession>A0A0C3B990</accession>
<gene>
    <name evidence="1" type="ORF">M408DRAFT_24050</name>
</gene>
<evidence type="ECO:0000313" key="2">
    <source>
        <dbReference type="Proteomes" id="UP000054097"/>
    </source>
</evidence>
<reference evidence="2" key="2">
    <citation type="submission" date="2015-01" db="EMBL/GenBank/DDBJ databases">
        <title>Evolutionary Origins and Diversification of the Mycorrhizal Mutualists.</title>
        <authorList>
            <consortium name="DOE Joint Genome Institute"/>
            <consortium name="Mycorrhizal Genomics Consortium"/>
            <person name="Kohler A."/>
            <person name="Kuo A."/>
            <person name="Nagy L.G."/>
            <person name="Floudas D."/>
            <person name="Copeland A."/>
            <person name="Barry K.W."/>
            <person name="Cichocki N."/>
            <person name="Veneault-Fourrey C."/>
            <person name="LaButti K."/>
            <person name="Lindquist E.A."/>
            <person name="Lipzen A."/>
            <person name="Lundell T."/>
            <person name="Morin E."/>
            <person name="Murat C."/>
            <person name="Riley R."/>
            <person name="Ohm R."/>
            <person name="Sun H."/>
            <person name="Tunlid A."/>
            <person name="Henrissat B."/>
            <person name="Grigoriev I.V."/>
            <person name="Hibbett D.S."/>
            <person name="Martin F."/>
        </authorList>
    </citation>
    <scope>NUCLEOTIDE SEQUENCE [LARGE SCALE GENOMIC DNA]</scope>
    <source>
        <strain evidence="2">MAFF 305830</strain>
    </source>
</reference>
<proteinExistence type="predicted"/>
<protein>
    <submittedName>
        <fullName evidence="1">Uncharacterized protein</fullName>
    </submittedName>
</protein>
<sequence>MLPQISSLLGKLQHIGTVRDYEYSGTAKPIQSYLGPLVSLPSLVSLDVDSHETRWNQDVLLSMTKLLQNLRRVMVHGDEHCVWELQSGIWKKRDVERFSDWDIIRGACDTI</sequence>
<name>A0A0C3B990_SERVB</name>
<dbReference type="Proteomes" id="UP000054097">
    <property type="component" value="Unassembled WGS sequence"/>
</dbReference>
<keyword evidence="2" id="KW-1185">Reference proteome</keyword>